<dbReference type="InterPro" id="IPR058922">
    <property type="entry name" value="WHD_DRP"/>
</dbReference>
<dbReference type="InterPro" id="IPR002182">
    <property type="entry name" value="NB-ARC"/>
</dbReference>
<keyword evidence="5" id="KW-1185">Reference proteome</keyword>
<evidence type="ECO:0000313" key="4">
    <source>
        <dbReference type="EMBL" id="VAI69012.1"/>
    </source>
</evidence>
<dbReference type="GO" id="GO:0043531">
    <property type="term" value="F:ADP binding"/>
    <property type="evidence" value="ECO:0007669"/>
    <property type="project" value="InterPro"/>
</dbReference>
<dbReference type="EMBL" id="LT934123">
    <property type="protein sequence ID" value="VAI69012.1"/>
    <property type="molecule type" value="Genomic_DNA"/>
</dbReference>
<dbReference type="GO" id="GO:0098542">
    <property type="term" value="P:defense response to other organism"/>
    <property type="evidence" value="ECO:0007669"/>
    <property type="project" value="TreeGrafter"/>
</dbReference>
<gene>
    <name evidence="4" type="ORF">TRITD_7Av1G010340</name>
</gene>
<dbReference type="AlphaFoldDB" id="A0A9R1BHS1"/>
<evidence type="ECO:0008006" key="6">
    <source>
        <dbReference type="Google" id="ProtNLM"/>
    </source>
</evidence>
<dbReference type="Pfam" id="PF23559">
    <property type="entry name" value="WHD_DRP"/>
    <property type="match status" value="1"/>
</dbReference>
<proteinExistence type="predicted"/>
<name>A0A9R1BHS1_TRITD</name>
<feature type="domain" description="Disease resistance protein winged helix" evidence="3">
    <location>
        <begin position="209"/>
        <end position="253"/>
    </location>
</feature>
<accession>A0A9R1BHS1</accession>
<evidence type="ECO:0000259" key="3">
    <source>
        <dbReference type="Pfam" id="PF23559"/>
    </source>
</evidence>
<dbReference type="PANTHER" id="PTHR23155:SF1098">
    <property type="entry name" value="OS11G0678400 PROTEIN"/>
    <property type="match status" value="1"/>
</dbReference>
<sequence length="259" mass="29366">MGGLGKTALAANVYKKAREKFQCQAWISVSQTYSREDVLKNISKELFKDNVSVLSKTAAMDITCLEETMKSFLEQQKYLIILDDVWTPETFDDLSRVLTNNDKGSRIIMTTREGHVAALASPGHILTLAALPEDKAWDLFCKKAFPRNTDHECPVELKPLSEQIVNKCKGLPLVIVLVGSLLCVCEKTVEEWRRINDQLSWELNNNSSLFPEDYLLKRKQLVRLWIAEGFIEGRGESTLEEVAEGYLKELIDRKHAATC</sequence>
<evidence type="ECO:0000313" key="5">
    <source>
        <dbReference type="Proteomes" id="UP000324705"/>
    </source>
</evidence>
<dbReference type="InterPro" id="IPR044974">
    <property type="entry name" value="Disease_R_plants"/>
</dbReference>
<dbReference type="SUPFAM" id="SSF52540">
    <property type="entry name" value="P-loop containing nucleoside triphosphate hydrolases"/>
    <property type="match status" value="1"/>
</dbReference>
<organism evidence="4 5">
    <name type="scientific">Triticum turgidum subsp. durum</name>
    <name type="common">Durum wheat</name>
    <name type="synonym">Triticum durum</name>
    <dbReference type="NCBI Taxonomy" id="4567"/>
    <lineage>
        <taxon>Eukaryota</taxon>
        <taxon>Viridiplantae</taxon>
        <taxon>Streptophyta</taxon>
        <taxon>Embryophyta</taxon>
        <taxon>Tracheophyta</taxon>
        <taxon>Spermatophyta</taxon>
        <taxon>Magnoliopsida</taxon>
        <taxon>Liliopsida</taxon>
        <taxon>Poales</taxon>
        <taxon>Poaceae</taxon>
        <taxon>BOP clade</taxon>
        <taxon>Pooideae</taxon>
        <taxon>Triticodae</taxon>
        <taxon>Triticeae</taxon>
        <taxon>Triticinae</taxon>
        <taxon>Triticum</taxon>
    </lineage>
</organism>
<dbReference type="InterPro" id="IPR027417">
    <property type="entry name" value="P-loop_NTPase"/>
</dbReference>
<dbReference type="Gene3D" id="1.10.8.430">
    <property type="entry name" value="Helical domain of apoptotic protease-activating factors"/>
    <property type="match status" value="1"/>
</dbReference>
<evidence type="ECO:0000259" key="2">
    <source>
        <dbReference type="Pfam" id="PF00931"/>
    </source>
</evidence>
<protein>
    <recommendedName>
        <fullName evidence="6">NB-ARC domain-containing protein</fullName>
    </recommendedName>
</protein>
<dbReference type="Pfam" id="PF00931">
    <property type="entry name" value="NB-ARC"/>
    <property type="match status" value="1"/>
</dbReference>
<dbReference type="Gramene" id="TRITD7Av1G010340.11">
    <property type="protein sequence ID" value="TRITD7Av1G010340.11"/>
    <property type="gene ID" value="TRITD7Av1G010340"/>
</dbReference>
<dbReference type="Proteomes" id="UP000324705">
    <property type="component" value="Chromosome 7A"/>
</dbReference>
<dbReference type="Gene3D" id="3.40.50.300">
    <property type="entry name" value="P-loop containing nucleotide triphosphate hydrolases"/>
    <property type="match status" value="1"/>
</dbReference>
<keyword evidence="1" id="KW-0611">Plant defense</keyword>
<reference evidence="4 5" key="1">
    <citation type="submission" date="2017-09" db="EMBL/GenBank/DDBJ databases">
        <authorList>
            <consortium name="International Durum Wheat Genome Sequencing Consortium (IDWGSC)"/>
            <person name="Milanesi L."/>
        </authorList>
    </citation>
    <scope>NUCLEOTIDE SEQUENCE [LARGE SCALE GENOMIC DNA]</scope>
    <source>
        <strain evidence="5">cv. Svevo</strain>
    </source>
</reference>
<feature type="domain" description="NB-ARC" evidence="2">
    <location>
        <begin position="1"/>
        <end position="148"/>
    </location>
</feature>
<dbReference type="InterPro" id="IPR042197">
    <property type="entry name" value="Apaf_helical"/>
</dbReference>
<dbReference type="PRINTS" id="PR00364">
    <property type="entry name" value="DISEASERSIST"/>
</dbReference>
<dbReference type="PANTHER" id="PTHR23155">
    <property type="entry name" value="DISEASE RESISTANCE PROTEIN RP"/>
    <property type="match status" value="1"/>
</dbReference>
<evidence type="ECO:0000256" key="1">
    <source>
        <dbReference type="ARBA" id="ARBA00022821"/>
    </source>
</evidence>